<keyword evidence="3" id="KW-1185">Reference proteome</keyword>
<reference evidence="2 3" key="1">
    <citation type="submission" date="2023-02" db="EMBL/GenBank/DDBJ databases">
        <title>LHISI_Scaffold_Assembly.</title>
        <authorList>
            <person name="Stuart O.P."/>
            <person name="Cleave R."/>
            <person name="Magrath M.J.L."/>
            <person name="Mikheyev A.S."/>
        </authorList>
    </citation>
    <scope>NUCLEOTIDE SEQUENCE [LARGE SCALE GENOMIC DNA]</scope>
    <source>
        <strain evidence="2">Daus_M_001</strain>
        <tissue evidence="2">Leg muscle</tissue>
    </source>
</reference>
<accession>A0ABQ9ID62</accession>
<feature type="compositionally biased region" description="Basic and acidic residues" evidence="1">
    <location>
        <begin position="84"/>
        <end position="103"/>
    </location>
</feature>
<evidence type="ECO:0000313" key="2">
    <source>
        <dbReference type="EMBL" id="KAJ8894598.1"/>
    </source>
</evidence>
<feature type="region of interest" description="Disordered" evidence="1">
    <location>
        <begin position="63"/>
        <end position="136"/>
    </location>
</feature>
<organism evidence="2 3">
    <name type="scientific">Dryococelus australis</name>
    <dbReference type="NCBI Taxonomy" id="614101"/>
    <lineage>
        <taxon>Eukaryota</taxon>
        <taxon>Metazoa</taxon>
        <taxon>Ecdysozoa</taxon>
        <taxon>Arthropoda</taxon>
        <taxon>Hexapoda</taxon>
        <taxon>Insecta</taxon>
        <taxon>Pterygota</taxon>
        <taxon>Neoptera</taxon>
        <taxon>Polyneoptera</taxon>
        <taxon>Phasmatodea</taxon>
        <taxon>Verophasmatodea</taxon>
        <taxon>Anareolatae</taxon>
        <taxon>Phasmatidae</taxon>
        <taxon>Eurycanthinae</taxon>
        <taxon>Dryococelus</taxon>
    </lineage>
</organism>
<feature type="compositionally biased region" description="Polar residues" evidence="1">
    <location>
        <begin position="126"/>
        <end position="136"/>
    </location>
</feature>
<evidence type="ECO:0000256" key="1">
    <source>
        <dbReference type="SAM" id="MobiDB-lite"/>
    </source>
</evidence>
<name>A0ABQ9ID62_9NEOP</name>
<evidence type="ECO:0000313" key="3">
    <source>
        <dbReference type="Proteomes" id="UP001159363"/>
    </source>
</evidence>
<proteinExistence type="predicted"/>
<comment type="caution">
    <text evidence="2">The sequence shown here is derived from an EMBL/GenBank/DDBJ whole genome shotgun (WGS) entry which is preliminary data.</text>
</comment>
<sequence>MLTSRSLLIGLRAPLAKDCSSLLLQICHTRTVLSCALTPSGPTSTSRCSGRKVLRGLNSRSLDEVDWSGGSKSRPWSEVGRVSEGVDLREVGRGGEPREDRDTTSSSKIPTCENLGATPPGIESYSPGSEASSLTTELPRHLGNKMSPIVYSASCLISRSLQCVGQRLGRSPPNTLIRARYPAGSLPDFRMWESCWTMPLAGGFYWSTPISPALEFQRRSILGSHFMSCIGDGYEPVARAAVDVTDSAVQSCQRELGSIPGVGTAGISHVVIVPGDAAARRIFSEISCFPRPFISAMLHSHLISPTSALKTSSFRAAQISQLNSTQLTHFLRAAMAERLDCSHFAKANKVQSPAVSTPDFRKWGSCRTMPLVSEFSSGSHVFSTLALRHCSILTLFHSHRL</sequence>
<gene>
    <name evidence="2" type="ORF">PR048_007262</name>
</gene>
<dbReference type="Proteomes" id="UP001159363">
    <property type="component" value="Chromosome 2"/>
</dbReference>
<dbReference type="EMBL" id="JARBHB010000002">
    <property type="protein sequence ID" value="KAJ8894598.1"/>
    <property type="molecule type" value="Genomic_DNA"/>
</dbReference>
<protein>
    <submittedName>
        <fullName evidence="2">Uncharacterized protein</fullName>
    </submittedName>
</protein>